<sequence length="329" mass="34873">MIRSIPKRSPARLWVAVAAAACLCMPGCGEAAPAAAVGAWHRDPAGAILRDPLPGGGYEVASDPHVFADGRGVVRMLYTGDHDDRPALKLATRGAAGGWAPGRTIEILRPAGAPAISRETGFHRATAGGRHRLWYIAYADEASYEAQLHVAEAASAEGPYRERPGPVVERGHLAGAFVHCVTSPSVVEHEGTLHLVFLAWDAPPDRVTRVRVLGATSADGGTTWSEPAEVDCPIGMEGQVTPRPGGGFVAVRTDAHGDREAIFRATADHPFGPWTPDPAPLLVQHGPLERSEIIAPSISFATGEGGAGVLFYTGADHRRGWWILRATRR</sequence>
<dbReference type="SUPFAM" id="SSF75005">
    <property type="entry name" value="Arabinanase/levansucrase/invertase"/>
    <property type="match status" value="2"/>
</dbReference>
<dbReference type="HOGENOM" id="CLU_844275_0_0_0"/>
<feature type="signal peptide" evidence="1">
    <location>
        <begin position="1"/>
        <end position="31"/>
    </location>
</feature>
<dbReference type="InterPro" id="IPR023296">
    <property type="entry name" value="Glyco_hydro_beta-prop_sf"/>
</dbReference>
<reference evidence="2 3" key="1">
    <citation type="submission" date="2012-02" db="EMBL/GenBank/DDBJ databases">
        <title>Complete genome sequence of Phycisphaera mikurensis NBRC 102666.</title>
        <authorList>
            <person name="Ankai A."/>
            <person name="Hosoyama A."/>
            <person name="Terui Y."/>
            <person name="Sekine M."/>
            <person name="Fukai R."/>
            <person name="Kato Y."/>
            <person name="Nakamura S."/>
            <person name="Yamada-Narita S."/>
            <person name="Kawakoshi A."/>
            <person name="Fukunaga Y."/>
            <person name="Yamazaki S."/>
            <person name="Fujita N."/>
        </authorList>
    </citation>
    <scope>NUCLEOTIDE SEQUENCE [LARGE SCALE GENOMIC DNA]</scope>
    <source>
        <strain evidence="3">NBRC 102666 / KCTC 22515 / FYK2301M01</strain>
    </source>
</reference>
<evidence type="ECO:0000313" key="2">
    <source>
        <dbReference type="EMBL" id="BAM05040.1"/>
    </source>
</evidence>
<evidence type="ECO:0000256" key="1">
    <source>
        <dbReference type="SAM" id="SignalP"/>
    </source>
</evidence>
<keyword evidence="1" id="KW-0732">Signal</keyword>
<dbReference type="RefSeq" id="WP_014438250.1">
    <property type="nucleotide sequence ID" value="NC_017080.1"/>
</dbReference>
<dbReference type="Proteomes" id="UP000007881">
    <property type="component" value="Chromosome"/>
</dbReference>
<proteinExistence type="predicted"/>
<dbReference type="EMBL" id="AP012338">
    <property type="protein sequence ID" value="BAM05040.1"/>
    <property type="molecule type" value="Genomic_DNA"/>
</dbReference>
<evidence type="ECO:0008006" key="4">
    <source>
        <dbReference type="Google" id="ProtNLM"/>
    </source>
</evidence>
<dbReference type="OrthoDB" id="41724at2"/>
<accession>I0IIF2</accession>
<name>I0IIF2_PHYMF</name>
<dbReference type="AlphaFoldDB" id="I0IIF2"/>
<organism evidence="2 3">
    <name type="scientific">Phycisphaera mikurensis (strain NBRC 102666 / KCTC 22515 / FYK2301M01)</name>
    <dbReference type="NCBI Taxonomy" id="1142394"/>
    <lineage>
        <taxon>Bacteria</taxon>
        <taxon>Pseudomonadati</taxon>
        <taxon>Planctomycetota</taxon>
        <taxon>Phycisphaerae</taxon>
        <taxon>Phycisphaerales</taxon>
        <taxon>Phycisphaeraceae</taxon>
        <taxon>Phycisphaera</taxon>
    </lineage>
</organism>
<keyword evidence="3" id="KW-1185">Reference proteome</keyword>
<gene>
    <name evidence="2" type="ordered locus">PSMK_28810</name>
</gene>
<feature type="chain" id="PRO_5003629775" description="Exo-alpha-sialidase" evidence="1">
    <location>
        <begin position="32"/>
        <end position="329"/>
    </location>
</feature>
<dbReference type="KEGG" id="phm:PSMK_28810"/>
<evidence type="ECO:0000313" key="3">
    <source>
        <dbReference type="Proteomes" id="UP000007881"/>
    </source>
</evidence>
<protein>
    <recommendedName>
        <fullName evidence="4">Exo-alpha-sialidase</fullName>
    </recommendedName>
</protein>
<dbReference type="Gene3D" id="2.115.10.20">
    <property type="entry name" value="Glycosyl hydrolase domain, family 43"/>
    <property type="match status" value="2"/>
</dbReference>